<feature type="region of interest" description="Disordered" evidence="1">
    <location>
        <begin position="1"/>
        <end position="60"/>
    </location>
</feature>
<sequence length="60" mass="6415">KFTSKPPAETTETSKGLPTKSGPETSTLLYPVDSCGKDSKTDSHVTGETRNRGPQSYSIL</sequence>
<reference evidence="2 3" key="1">
    <citation type="journal article" date="2013" name="PLoS Genet.">
        <title>Comparative genome structure, secondary metabolite, and effector coding capacity across Cochliobolus pathogens.</title>
        <authorList>
            <person name="Condon B.J."/>
            <person name="Leng Y."/>
            <person name="Wu D."/>
            <person name="Bushley K.E."/>
            <person name="Ohm R.A."/>
            <person name="Otillar R."/>
            <person name="Martin J."/>
            <person name="Schackwitz W."/>
            <person name="Grimwood J."/>
            <person name="MohdZainudin N."/>
            <person name="Xue C."/>
            <person name="Wang R."/>
            <person name="Manning V.A."/>
            <person name="Dhillon B."/>
            <person name="Tu Z.J."/>
            <person name="Steffenson B.J."/>
            <person name="Salamov A."/>
            <person name="Sun H."/>
            <person name="Lowry S."/>
            <person name="LaButti K."/>
            <person name="Han J."/>
            <person name="Copeland A."/>
            <person name="Lindquist E."/>
            <person name="Barry K."/>
            <person name="Schmutz J."/>
            <person name="Baker S.E."/>
            <person name="Ciuffetti L.M."/>
            <person name="Grigoriev I.V."/>
            <person name="Zhong S."/>
            <person name="Turgeon B.G."/>
        </authorList>
    </citation>
    <scope>NUCLEOTIDE SEQUENCE [LARGE SCALE GENOMIC DNA]</scope>
    <source>
        <strain evidence="2 3">ATCC 44560</strain>
    </source>
</reference>
<dbReference type="OrthoDB" id="10348747at2759"/>
<feature type="compositionally biased region" description="Polar residues" evidence="1">
    <location>
        <begin position="10"/>
        <end position="28"/>
    </location>
</feature>
<evidence type="ECO:0000313" key="3">
    <source>
        <dbReference type="Proteomes" id="UP000054032"/>
    </source>
</evidence>
<keyword evidence="3" id="KW-1185">Reference proteome</keyword>
<dbReference type="EMBL" id="KI964194">
    <property type="protein sequence ID" value="EUC40140.1"/>
    <property type="molecule type" value="Genomic_DNA"/>
</dbReference>
<feature type="non-terminal residue" evidence="2">
    <location>
        <position position="1"/>
    </location>
</feature>
<name>W6YR79_COCMI</name>
<dbReference type="GeneID" id="19119457"/>
<organism evidence="2 3">
    <name type="scientific">Bipolaris oryzae ATCC 44560</name>
    <dbReference type="NCBI Taxonomy" id="930090"/>
    <lineage>
        <taxon>Eukaryota</taxon>
        <taxon>Fungi</taxon>
        <taxon>Dikarya</taxon>
        <taxon>Ascomycota</taxon>
        <taxon>Pezizomycotina</taxon>
        <taxon>Dothideomycetes</taxon>
        <taxon>Pleosporomycetidae</taxon>
        <taxon>Pleosporales</taxon>
        <taxon>Pleosporineae</taxon>
        <taxon>Pleosporaceae</taxon>
        <taxon>Bipolaris</taxon>
    </lineage>
</organism>
<evidence type="ECO:0000313" key="2">
    <source>
        <dbReference type="EMBL" id="EUC40140.1"/>
    </source>
</evidence>
<dbReference type="HOGENOM" id="CLU_2947960_0_0_1"/>
<gene>
    <name evidence="2" type="ORF">COCMIDRAFT_109571</name>
</gene>
<dbReference type="AlphaFoldDB" id="W6YR79"/>
<dbReference type="KEGG" id="bor:COCMIDRAFT_109571"/>
<dbReference type="Proteomes" id="UP000054032">
    <property type="component" value="Unassembled WGS sequence"/>
</dbReference>
<accession>W6YR79</accession>
<dbReference type="RefSeq" id="XP_007693350.1">
    <property type="nucleotide sequence ID" value="XM_007695160.1"/>
</dbReference>
<protein>
    <submittedName>
        <fullName evidence="2">Uncharacterized protein</fullName>
    </submittedName>
</protein>
<proteinExistence type="predicted"/>
<feature type="compositionally biased region" description="Basic and acidic residues" evidence="1">
    <location>
        <begin position="35"/>
        <end position="51"/>
    </location>
</feature>
<evidence type="ECO:0000256" key="1">
    <source>
        <dbReference type="SAM" id="MobiDB-lite"/>
    </source>
</evidence>